<dbReference type="Pfam" id="PF01263">
    <property type="entry name" value="Aldose_epim"/>
    <property type="match status" value="1"/>
</dbReference>
<dbReference type="InterPro" id="IPR011013">
    <property type="entry name" value="Gal_mutarotase_sf_dom"/>
</dbReference>
<dbReference type="EMBL" id="CP030750">
    <property type="protein sequence ID" value="AXA23878.1"/>
    <property type="molecule type" value="Genomic_DNA"/>
</dbReference>
<dbReference type="GO" id="GO:0016853">
    <property type="term" value="F:isomerase activity"/>
    <property type="evidence" value="ECO:0007669"/>
    <property type="project" value="InterPro"/>
</dbReference>
<evidence type="ECO:0000313" key="1">
    <source>
        <dbReference type="EMBL" id="AXA23878.1"/>
    </source>
</evidence>
<dbReference type="AlphaFoldDB" id="A0AAD0L4P5"/>
<gene>
    <name evidence="1" type="ORF">C1S65_07000</name>
</gene>
<reference evidence="1 2" key="1">
    <citation type="submission" date="2018-06" db="EMBL/GenBank/DDBJ databases">
        <title>The genome of Pseudomonas putida NX-1, a lignin degrader.</title>
        <authorList>
            <person name="Xu Z."/>
        </authorList>
    </citation>
    <scope>NUCLEOTIDE SEQUENCE [LARGE SCALE GENOMIC DNA]</scope>
    <source>
        <strain evidence="1 2">NX-1</strain>
    </source>
</reference>
<dbReference type="InterPro" id="IPR014718">
    <property type="entry name" value="GH-type_carb-bd"/>
</dbReference>
<dbReference type="Gene3D" id="2.70.98.10">
    <property type="match status" value="1"/>
</dbReference>
<evidence type="ECO:0000313" key="2">
    <source>
        <dbReference type="Proteomes" id="UP000251617"/>
    </source>
</evidence>
<sequence>MITALPENSAMTELHLQDRLTRLTLAPALGASLVNWQVKATGQALLRHSDAAARASGSPRRLACYPLVPWSNRIAAGGFARPDGWQTLTANTDHDPYPIHGSAWQQPWRVEHHSQRRARLILDSQQPFAYQAMLDVHLHEGRLDLELHVTHLAAQATWHGLGLHPYFPRYPDTRLQASASQVWLGETGELPSRLAPIPQAWRFDSASHLPPTQIDHAFAGWTGTCTIEQPDAGYRLECQASGAEHFLLFCPQDRDFFCFEPVSHPINAHHLPGRPGLRLLQQGEQASLGLRLRYLPG</sequence>
<name>A0AAD0L4P5_PSEPU</name>
<dbReference type="GO" id="GO:0030246">
    <property type="term" value="F:carbohydrate binding"/>
    <property type="evidence" value="ECO:0007669"/>
    <property type="project" value="InterPro"/>
</dbReference>
<accession>A0AAD0L4P5</accession>
<proteinExistence type="predicted"/>
<protein>
    <submittedName>
        <fullName evidence="1">Aldose 1-epimerase</fullName>
    </submittedName>
</protein>
<dbReference type="CDD" id="cd09021">
    <property type="entry name" value="Aldose_epim_Ec_YphB"/>
    <property type="match status" value="1"/>
</dbReference>
<dbReference type="SUPFAM" id="SSF74650">
    <property type="entry name" value="Galactose mutarotase-like"/>
    <property type="match status" value="1"/>
</dbReference>
<dbReference type="Proteomes" id="UP000251617">
    <property type="component" value="Chromosome"/>
</dbReference>
<organism evidence="1 2">
    <name type="scientific">Pseudomonas putida</name>
    <name type="common">Arthrobacter siderocapsulatus</name>
    <dbReference type="NCBI Taxonomy" id="303"/>
    <lineage>
        <taxon>Bacteria</taxon>
        <taxon>Pseudomonadati</taxon>
        <taxon>Pseudomonadota</taxon>
        <taxon>Gammaproteobacteria</taxon>
        <taxon>Pseudomonadales</taxon>
        <taxon>Pseudomonadaceae</taxon>
        <taxon>Pseudomonas</taxon>
    </lineage>
</organism>
<dbReference type="GO" id="GO:0005975">
    <property type="term" value="P:carbohydrate metabolic process"/>
    <property type="evidence" value="ECO:0007669"/>
    <property type="project" value="InterPro"/>
</dbReference>
<dbReference type="InterPro" id="IPR008183">
    <property type="entry name" value="Aldose_1/G6P_1-epimerase"/>
</dbReference>